<dbReference type="AlphaFoldDB" id="A0A812MIN2"/>
<dbReference type="Pfam" id="PF07690">
    <property type="entry name" value="MFS_1"/>
    <property type="match status" value="1"/>
</dbReference>
<keyword evidence="1" id="KW-0472">Membrane</keyword>
<reference evidence="2" key="1">
    <citation type="submission" date="2021-02" db="EMBL/GenBank/DDBJ databases">
        <authorList>
            <person name="Dougan E. K."/>
            <person name="Rhodes N."/>
            <person name="Thang M."/>
            <person name="Chan C."/>
        </authorList>
    </citation>
    <scope>NUCLEOTIDE SEQUENCE</scope>
</reference>
<feature type="transmembrane region" description="Helical" evidence="1">
    <location>
        <begin position="55"/>
        <end position="74"/>
    </location>
</feature>
<dbReference type="InterPro" id="IPR036259">
    <property type="entry name" value="MFS_trans_sf"/>
</dbReference>
<dbReference type="Gene3D" id="1.20.1250.20">
    <property type="entry name" value="MFS general substrate transporter like domains"/>
    <property type="match status" value="1"/>
</dbReference>
<feature type="transmembrane region" description="Helical" evidence="1">
    <location>
        <begin position="146"/>
        <end position="167"/>
    </location>
</feature>
<dbReference type="InterPro" id="IPR011701">
    <property type="entry name" value="MFS"/>
</dbReference>
<evidence type="ECO:0000313" key="2">
    <source>
        <dbReference type="EMBL" id="CAE7256967.1"/>
    </source>
</evidence>
<keyword evidence="1" id="KW-0812">Transmembrane</keyword>
<evidence type="ECO:0000256" key="1">
    <source>
        <dbReference type="SAM" id="Phobius"/>
    </source>
</evidence>
<evidence type="ECO:0008006" key="4">
    <source>
        <dbReference type="Google" id="ProtNLM"/>
    </source>
</evidence>
<organism evidence="2 3">
    <name type="scientific">Symbiodinium pilosum</name>
    <name type="common">Dinoflagellate</name>
    <dbReference type="NCBI Taxonomy" id="2952"/>
    <lineage>
        <taxon>Eukaryota</taxon>
        <taxon>Sar</taxon>
        <taxon>Alveolata</taxon>
        <taxon>Dinophyceae</taxon>
        <taxon>Suessiales</taxon>
        <taxon>Symbiodiniaceae</taxon>
        <taxon>Symbiodinium</taxon>
    </lineage>
</organism>
<gene>
    <name evidence="2" type="ORF">SPIL2461_LOCUS5247</name>
</gene>
<keyword evidence="1" id="KW-1133">Transmembrane helix</keyword>
<dbReference type="OrthoDB" id="432657at2759"/>
<accession>A0A812MIN2</accession>
<dbReference type="SUPFAM" id="SSF103473">
    <property type="entry name" value="MFS general substrate transporter"/>
    <property type="match status" value="1"/>
</dbReference>
<evidence type="ECO:0000313" key="3">
    <source>
        <dbReference type="Proteomes" id="UP000649617"/>
    </source>
</evidence>
<dbReference type="Proteomes" id="UP000649617">
    <property type="component" value="Unassembled WGS sequence"/>
</dbReference>
<sequence>MTCGCRHFGVLVTDARRDFGLSPSWLMALRFAENLSLAALNFATPKIASKLGRGWAAVLFISSGGLLMIGVASARQAWLAALLFVCRTAMGRANVPCVQSIIFESVLPKHRGRWSAITSFKSATNGAGAWIGGYLADRTGDYRTSFLLTGAMHVASAVVFIPIACMVPS</sequence>
<keyword evidence="3" id="KW-1185">Reference proteome</keyword>
<dbReference type="PANTHER" id="PTHR23525:SF1">
    <property type="entry name" value="NODULIN-LIKE DOMAIN-CONTAINING PROTEIN"/>
    <property type="match status" value="1"/>
</dbReference>
<proteinExistence type="predicted"/>
<dbReference type="GO" id="GO:0022857">
    <property type="term" value="F:transmembrane transporter activity"/>
    <property type="evidence" value="ECO:0007669"/>
    <property type="project" value="InterPro"/>
</dbReference>
<name>A0A812MIN2_SYMPI</name>
<protein>
    <recommendedName>
        <fullName evidence="4">Major facilitator superfamily (MFS) profile domain-containing protein</fullName>
    </recommendedName>
</protein>
<comment type="caution">
    <text evidence="2">The sequence shown here is derived from an EMBL/GenBank/DDBJ whole genome shotgun (WGS) entry which is preliminary data.</text>
</comment>
<dbReference type="EMBL" id="CAJNIZ010007302">
    <property type="protein sequence ID" value="CAE7256967.1"/>
    <property type="molecule type" value="Genomic_DNA"/>
</dbReference>
<dbReference type="PANTHER" id="PTHR23525">
    <property type="entry name" value="TRANSPORTER, PUTATIVE-RELATED"/>
    <property type="match status" value="1"/>
</dbReference>